<dbReference type="EC" id="2.5.1.87" evidence="5"/>
<comment type="catalytic activity">
    <reaction evidence="12">
        <text>n isopentenyl diphosphate + (2E,6E)-farnesyl diphosphate = a di-trans,poly-cis-polyprenyl diphosphate + n diphosphate</text>
        <dbReference type="Rhea" id="RHEA:53008"/>
        <dbReference type="Rhea" id="RHEA-COMP:19494"/>
        <dbReference type="ChEBI" id="CHEBI:33019"/>
        <dbReference type="ChEBI" id="CHEBI:128769"/>
        <dbReference type="ChEBI" id="CHEBI:136960"/>
        <dbReference type="ChEBI" id="CHEBI:175763"/>
        <dbReference type="EC" id="2.5.1.87"/>
    </reaction>
</comment>
<dbReference type="InParanoid" id="A0A6L2PAX6"/>
<gene>
    <name evidence="13" type="ORF">Cfor_04661</name>
</gene>
<evidence type="ECO:0000313" key="14">
    <source>
        <dbReference type="Proteomes" id="UP000502823"/>
    </source>
</evidence>
<dbReference type="GO" id="GO:0005789">
    <property type="term" value="C:endoplasmic reticulum membrane"/>
    <property type="evidence" value="ECO:0007669"/>
    <property type="project" value="UniProtKB-SubCell"/>
</dbReference>
<evidence type="ECO:0000256" key="9">
    <source>
        <dbReference type="ARBA" id="ARBA00022842"/>
    </source>
</evidence>
<dbReference type="SUPFAM" id="SSF64005">
    <property type="entry name" value="Undecaprenyl diphosphate synthase"/>
    <property type="match status" value="1"/>
</dbReference>
<evidence type="ECO:0000256" key="2">
    <source>
        <dbReference type="ARBA" id="ARBA00004586"/>
    </source>
</evidence>
<dbReference type="InterPro" id="IPR001441">
    <property type="entry name" value="UPP_synth-like"/>
</dbReference>
<evidence type="ECO:0000256" key="10">
    <source>
        <dbReference type="ARBA" id="ARBA00022989"/>
    </source>
</evidence>
<evidence type="ECO:0000256" key="8">
    <source>
        <dbReference type="ARBA" id="ARBA00022824"/>
    </source>
</evidence>
<keyword evidence="10" id="KW-1133">Transmembrane helix</keyword>
<dbReference type="PANTHER" id="PTHR21528:SF0">
    <property type="entry name" value="DEHYDRODOLICHYL DIPHOSPHATE SYNTHASE COMPLEX SUBUNIT NUS1"/>
    <property type="match status" value="1"/>
</dbReference>
<keyword evidence="7" id="KW-0812">Transmembrane</keyword>
<reference evidence="14" key="1">
    <citation type="submission" date="2020-01" db="EMBL/GenBank/DDBJ databases">
        <title>Draft genome sequence of the Termite Coptotermes fromosanus.</title>
        <authorList>
            <person name="Itakura S."/>
            <person name="Yosikawa Y."/>
            <person name="Umezawa K."/>
        </authorList>
    </citation>
    <scope>NUCLEOTIDE SEQUENCE [LARGE SCALE GENOMIC DNA]</scope>
</reference>
<evidence type="ECO:0000256" key="4">
    <source>
        <dbReference type="ARBA" id="ARBA00005432"/>
    </source>
</evidence>
<evidence type="ECO:0000256" key="3">
    <source>
        <dbReference type="ARBA" id="ARBA00004922"/>
    </source>
</evidence>
<keyword evidence="8" id="KW-0256">Endoplasmic reticulum</keyword>
<dbReference type="GO" id="GO:1904423">
    <property type="term" value="C:dehydrodolichyl diphosphate synthase complex"/>
    <property type="evidence" value="ECO:0007669"/>
    <property type="project" value="InterPro"/>
</dbReference>
<evidence type="ECO:0000256" key="1">
    <source>
        <dbReference type="ARBA" id="ARBA00001946"/>
    </source>
</evidence>
<keyword evidence="11" id="KW-0472">Membrane</keyword>
<dbReference type="InterPro" id="IPR038887">
    <property type="entry name" value="Nus1/NgBR"/>
</dbReference>
<evidence type="ECO:0000256" key="12">
    <source>
        <dbReference type="ARBA" id="ARBA00047353"/>
    </source>
</evidence>
<comment type="subcellular location">
    <subcellularLocation>
        <location evidence="2">Endoplasmic reticulum membrane</location>
    </subcellularLocation>
</comment>
<dbReference type="OrthoDB" id="19639at2759"/>
<evidence type="ECO:0000256" key="7">
    <source>
        <dbReference type="ARBA" id="ARBA00022692"/>
    </source>
</evidence>
<keyword evidence="9" id="KW-0460">Magnesium</keyword>
<accession>A0A6L2PAX6</accession>
<dbReference type="GO" id="GO:0045547">
    <property type="term" value="F:ditrans,polycis-polyprenyl diphosphate synthase [(2E,6E)-farnesyl diphosphate specific] activity"/>
    <property type="evidence" value="ECO:0007669"/>
    <property type="project" value="UniProtKB-EC"/>
</dbReference>
<dbReference type="EMBL" id="BLKM01000157">
    <property type="protein sequence ID" value="GFG29583.1"/>
    <property type="molecule type" value="Genomic_DNA"/>
</dbReference>
<evidence type="ECO:0000256" key="5">
    <source>
        <dbReference type="ARBA" id="ARBA00012596"/>
    </source>
</evidence>
<evidence type="ECO:0000256" key="6">
    <source>
        <dbReference type="ARBA" id="ARBA00022679"/>
    </source>
</evidence>
<dbReference type="Pfam" id="PF01255">
    <property type="entry name" value="Prenyltransf"/>
    <property type="match status" value="1"/>
</dbReference>
<dbReference type="Proteomes" id="UP000502823">
    <property type="component" value="Unassembled WGS sequence"/>
</dbReference>
<dbReference type="PANTHER" id="PTHR21528">
    <property type="entry name" value="DEHYDRODOLICHYL DIPHOSPHATE SYNTHASE COMPLEX SUBUNIT NUS1"/>
    <property type="match status" value="1"/>
</dbReference>
<comment type="similarity">
    <text evidence="4">Belongs to the UPP synthase family.</text>
</comment>
<comment type="pathway">
    <text evidence="3">Protein modification; protein glycosylation.</text>
</comment>
<keyword evidence="14" id="KW-1185">Reference proteome</keyword>
<comment type="caution">
    <text evidence="13">The sequence shown here is derived from an EMBL/GenBank/DDBJ whole genome shotgun (WGS) entry which is preliminary data.</text>
</comment>
<protein>
    <recommendedName>
        <fullName evidence="5">ditrans,polycis-polyprenyl diphosphate synthase [(2E,6E)-farnesyldiphosphate specific]</fullName>
        <ecNumber evidence="5">2.5.1.87</ecNumber>
    </recommendedName>
</protein>
<dbReference type="InterPro" id="IPR036424">
    <property type="entry name" value="UPP_synth-like_sf"/>
</dbReference>
<dbReference type="AlphaFoldDB" id="A0A6L2PAX6"/>
<dbReference type="UniPathway" id="UPA00378"/>
<dbReference type="FunCoup" id="A0A6L2PAX6">
    <property type="interactions" value="1132"/>
</dbReference>
<dbReference type="Gene3D" id="3.40.1180.10">
    <property type="entry name" value="Decaprenyl diphosphate synthase-like"/>
    <property type="match status" value="1"/>
</dbReference>
<evidence type="ECO:0000313" key="13">
    <source>
        <dbReference type="EMBL" id="GFG29583.1"/>
    </source>
</evidence>
<comment type="cofactor">
    <cofactor evidence="1">
        <name>Mg(2+)</name>
        <dbReference type="ChEBI" id="CHEBI:18420"/>
    </cofactor>
</comment>
<name>A0A6L2PAX6_COPFO</name>
<proteinExistence type="inferred from homology"/>
<evidence type="ECO:0000256" key="11">
    <source>
        <dbReference type="ARBA" id="ARBA00023136"/>
    </source>
</evidence>
<keyword evidence="6" id="KW-0808">Transferase</keyword>
<sequence>MRIKVMRTFLLLQASEDFTIETNVIFTCNYNSTVLHNVTNAPKRHRYNRLTYFIASNAVKHFSSKRSLFKFRKLADLICKKYVEDELELISRQVKLYDKIPSHLVVILGTESISYRDLANITVWCIAAGISFVSFYDHHGILKKNEAELFKAISEVTKGHIESIIWGKKTKTHELINKNGTKNGVTSAQKLHLNIFSLSDGKGALVELTKSLCQSALSGHMRAADINQDIIDEHLRAELDIPDPELALICGDVCSTYGFLPWQIHVTEFLQLQSHHNIQVQDFMSLLKRYGKCVQRFGK</sequence>
<organism evidence="13 14">
    <name type="scientific">Coptotermes formosanus</name>
    <name type="common">Formosan subterranean termite</name>
    <dbReference type="NCBI Taxonomy" id="36987"/>
    <lineage>
        <taxon>Eukaryota</taxon>
        <taxon>Metazoa</taxon>
        <taxon>Ecdysozoa</taxon>
        <taxon>Arthropoda</taxon>
        <taxon>Hexapoda</taxon>
        <taxon>Insecta</taxon>
        <taxon>Pterygota</taxon>
        <taxon>Neoptera</taxon>
        <taxon>Polyneoptera</taxon>
        <taxon>Dictyoptera</taxon>
        <taxon>Blattodea</taxon>
        <taxon>Blattoidea</taxon>
        <taxon>Termitoidae</taxon>
        <taxon>Rhinotermitidae</taxon>
        <taxon>Coptotermes</taxon>
    </lineage>
</organism>